<accession>A0AAD9L689</accession>
<feature type="region of interest" description="Disordered" evidence="1">
    <location>
        <begin position="1"/>
        <end position="35"/>
    </location>
</feature>
<feature type="region of interest" description="Disordered" evidence="1">
    <location>
        <begin position="170"/>
        <end position="189"/>
    </location>
</feature>
<organism evidence="2 3">
    <name type="scientific">Ridgeia piscesae</name>
    <name type="common">Tubeworm</name>
    <dbReference type="NCBI Taxonomy" id="27915"/>
    <lineage>
        <taxon>Eukaryota</taxon>
        <taxon>Metazoa</taxon>
        <taxon>Spiralia</taxon>
        <taxon>Lophotrochozoa</taxon>
        <taxon>Annelida</taxon>
        <taxon>Polychaeta</taxon>
        <taxon>Sedentaria</taxon>
        <taxon>Canalipalpata</taxon>
        <taxon>Sabellida</taxon>
        <taxon>Siboglinidae</taxon>
        <taxon>Ridgeia</taxon>
    </lineage>
</organism>
<protein>
    <submittedName>
        <fullName evidence="2">Uncharacterized protein</fullName>
    </submittedName>
</protein>
<gene>
    <name evidence="2" type="ORF">NP493_307g02078</name>
</gene>
<comment type="caution">
    <text evidence="2">The sequence shown here is derived from an EMBL/GenBank/DDBJ whole genome shotgun (WGS) entry which is preliminary data.</text>
</comment>
<evidence type="ECO:0000313" key="3">
    <source>
        <dbReference type="Proteomes" id="UP001209878"/>
    </source>
</evidence>
<proteinExistence type="predicted"/>
<feature type="region of interest" description="Disordered" evidence="1">
    <location>
        <begin position="110"/>
        <end position="129"/>
    </location>
</feature>
<sequence>MVAPGNMMPFQMTVGDDTPKYSHQPQNGAAPATPLGYNPGDWAQNFHQSPDITTGVDCTERGEIEGANDEDILYPHEQVPVSYRVTTPYQTPARYHGHGQFETVPGQHFGANGDSPATPMQDNGGQQQPPDVVVPTERTPPQYHWSPNNGHQGDVEAEYHVKYVGGRVVENTPNGGHQGGRPVEMPPEPQRQDMIRESSADGVVRTSHDDQLQRKFLEQGNYMTFPWF</sequence>
<dbReference type="Proteomes" id="UP001209878">
    <property type="component" value="Unassembled WGS sequence"/>
</dbReference>
<dbReference type="EMBL" id="JAODUO010000307">
    <property type="protein sequence ID" value="KAK2183545.1"/>
    <property type="molecule type" value="Genomic_DNA"/>
</dbReference>
<keyword evidence="3" id="KW-1185">Reference proteome</keyword>
<dbReference type="AlphaFoldDB" id="A0AAD9L689"/>
<evidence type="ECO:0000256" key="1">
    <source>
        <dbReference type="SAM" id="MobiDB-lite"/>
    </source>
</evidence>
<evidence type="ECO:0000313" key="2">
    <source>
        <dbReference type="EMBL" id="KAK2183545.1"/>
    </source>
</evidence>
<reference evidence="2" key="1">
    <citation type="journal article" date="2023" name="Mol. Biol. Evol.">
        <title>Third-Generation Sequencing Reveals the Adaptive Role of the Epigenome in Three Deep-Sea Polychaetes.</title>
        <authorList>
            <person name="Perez M."/>
            <person name="Aroh O."/>
            <person name="Sun Y."/>
            <person name="Lan Y."/>
            <person name="Juniper S.K."/>
            <person name="Young C.R."/>
            <person name="Angers B."/>
            <person name="Qian P.Y."/>
        </authorList>
    </citation>
    <scope>NUCLEOTIDE SEQUENCE</scope>
    <source>
        <strain evidence="2">R07B-5</strain>
    </source>
</reference>
<name>A0AAD9L689_RIDPI</name>
<feature type="compositionally biased region" description="Polar residues" evidence="1">
    <location>
        <begin position="118"/>
        <end position="129"/>
    </location>
</feature>